<dbReference type="Proteomes" id="UP001440984">
    <property type="component" value="Unassembled WGS sequence"/>
</dbReference>
<dbReference type="Pfam" id="PF13556">
    <property type="entry name" value="HTH_30"/>
    <property type="match status" value="1"/>
</dbReference>
<dbReference type="SUPFAM" id="SSF46689">
    <property type="entry name" value="Homeodomain-like"/>
    <property type="match status" value="1"/>
</dbReference>
<proteinExistence type="predicted"/>
<keyword evidence="3" id="KW-1185">Reference proteome</keyword>
<dbReference type="EMBL" id="JBDZYD010000001">
    <property type="protein sequence ID" value="MEQ0558084.1"/>
    <property type="molecule type" value="Genomic_DNA"/>
</dbReference>
<organism evidence="2 3">
    <name type="scientific">Amycolatopsis melonis</name>
    <dbReference type="NCBI Taxonomy" id="3156488"/>
    <lineage>
        <taxon>Bacteria</taxon>
        <taxon>Bacillati</taxon>
        <taxon>Actinomycetota</taxon>
        <taxon>Actinomycetes</taxon>
        <taxon>Pseudonocardiales</taxon>
        <taxon>Pseudonocardiaceae</taxon>
        <taxon>Amycolatopsis</taxon>
    </lineage>
</organism>
<dbReference type="InterPro" id="IPR025736">
    <property type="entry name" value="PucR_C-HTH_dom"/>
</dbReference>
<evidence type="ECO:0000313" key="2">
    <source>
        <dbReference type="EMBL" id="MEQ0558084.1"/>
    </source>
</evidence>
<evidence type="ECO:0000313" key="3">
    <source>
        <dbReference type="Proteomes" id="UP001440984"/>
    </source>
</evidence>
<dbReference type="RefSeq" id="WP_348947411.1">
    <property type="nucleotide sequence ID" value="NZ_JBDZYD010000001.1"/>
</dbReference>
<gene>
    <name evidence="2" type="ORF">ABJI51_03290</name>
</gene>
<dbReference type="InterPro" id="IPR009057">
    <property type="entry name" value="Homeodomain-like_sf"/>
</dbReference>
<name>A0ABV0L7Z8_9PSEU</name>
<feature type="domain" description="PucR C-terminal helix-turn-helix" evidence="1">
    <location>
        <begin position="283"/>
        <end position="340"/>
    </location>
</feature>
<sequence length="359" mass="38339">MNGLHTEIRTRLLGDVERVPPAQRKKAHDLVTMAIALLCDDGEGGWDAREIAAARTMGHSCATDGWPLDQVLELLGRAGEETVAVRAATPGTTTGQLRALTETCNRFLRELLRGYQETALTADPSRSAAHDDAMLLLKGEAPTDQGRFAQAYAVMAFRTVSATPLDPAVLDDPDNGVLSVLCEHGGYVLVPAGDEETGLNRCTRIQASLPEPTWAGVSWQKAGRVPAGRAEAADIVASALAARRPPGCYLLGDVLVEYAVLTQPSVADLLVTKIEPITRNAVLLETLRALLAADGNRSKAAAELIIHRSTLDYRLQRIEQLTGYDPTSVRQLHVLSTALTAHAAATSPPPPLPLEETAS</sequence>
<dbReference type="InterPro" id="IPR051448">
    <property type="entry name" value="CdaR-like_regulators"/>
</dbReference>
<dbReference type="PANTHER" id="PTHR33744">
    <property type="entry name" value="CARBOHYDRATE DIACID REGULATOR"/>
    <property type="match status" value="1"/>
</dbReference>
<dbReference type="Gene3D" id="1.10.10.2840">
    <property type="entry name" value="PucR C-terminal helix-turn-helix domain"/>
    <property type="match status" value="1"/>
</dbReference>
<protein>
    <submittedName>
        <fullName evidence="2">Helix-turn-helix domain-containing protein</fullName>
    </submittedName>
</protein>
<evidence type="ECO:0000259" key="1">
    <source>
        <dbReference type="Pfam" id="PF13556"/>
    </source>
</evidence>
<reference evidence="2 3" key="1">
    <citation type="submission" date="2024-05" db="EMBL/GenBank/DDBJ databases">
        <authorList>
            <person name="Zhao H."/>
            <person name="Xu Y."/>
            <person name="Lin S."/>
            <person name="Spain J.C."/>
            <person name="Zhou N.-Y."/>
        </authorList>
    </citation>
    <scope>NUCLEOTIDE SEQUENCE [LARGE SCALE GENOMIC DNA]</scope>
    <source>
        <strain evidence="2 3">NEAU-NG30</strain>
    </source>
</reference>
<accession>A0ABV0L7Z8</accession>
<dbReference type="InterPro" id="IPR042070">
    <property type="entry name" value="PucR_C-HTH_sf"/>
</dbReference>
<comment type="caution">
    <text evidence="2">The sequence shown here is derived from an EMBL/GenBank/DDBJ whole genome shotgun (WGS) entry which is preliminary data.</text>
</comment>
<dbReference type="PANTHER" id="PTHR33744:SF15">
    <property type="entry name" value="CARBOHYDRATE DIACID REGULATOR"/>
    <property type="match status" value="1"/>
</dbReference>